<dbReference type="Pfam" id="PF02544">
    <property type="entry name" value="Steroid_dh"/>
    <property type="match status" value="1"/>
</dbReference>
<feature type="domain" description="3-oxo-5-alpha-steroid 4-dehydrogenase C-terminal" evidence="11">
    <location>
        <begin position="164"/>
        <end position="309"/>
    </location>
</feature>
<evidence type="ECO:0000256" key="5">
    <source>
        <dbReference type="ARBA" id="ARBA00022857"/>
    </source>
</evidence>
<dbReference type="Gene3D" id="3.10.20.90">
    <property type="entry name" value="Phosphatidylinositol 3-kinase Catalytic Subunit, Chain A, domain 1"/>
    <property type="match status" value="1"/>
</dbReference>
<proteinExistence type="evidence at transcript level"/>
<protein>
    <submittedName>
        <fullName evidence="12">Enoyl-CoA reductase</fullName>
    </submittedName>
</protein>
<evidence type="ECO:0000256" key="2">
    <source>
        <dbReference type="ARBA" id="ARBA00007742"/>
    </source>
</evidence>
<dbReference type="GO" id="GO:0042761">
    <property type="term" value="P:very long-chain fatty acid biosynthetic process"/>
    <property type="evidence" value="ECO:0007669"/>
    <property type="project" value="TreeGrafter"/>
</dbReference>
<dbReference type="GO" id="GO:0016627">
    <property type="term" value="F:oxidoreductase activity, acting on the CH-CH group of donors"/>
    <property type="evidence" value="ECO:0007669"/>
    <property type="project" value="InterPro"/>
</dbReference>
<evidence type="ECO:0000256" key="4">
    <source>
        <dbReference type="ARBA" id="ARBA00022692"/>
    </source>
</evidence>
<dbReference type="PANTHER" id="PTHR10556">
    <property type="entry name" value="3-OXO-5-ALPHA-STEROID 4-DEHYDROGENASE"/>
    <property type="match status" value="1"/>
</dbReference>
<evidence type="ECO:0000256" key="1">
    <source>
        <dbReference type="ARBA" id="ARBA00004477"/>
    </source>
</evidence>
<comment type="subcellular location">
    <subcellularLocation>
        <location evidence="1">Endoplasmic reticulum membrane</location>
        <topology evidence="1">Multi-pass membrane protein</topology>
    </subcellularLocation>
</comment>
<evidence type="ECO:0000256" key="3">
    <source>
        <dbReference type="ARBA" id="ARBA00022516"/>
    </source>
</evidence>
<keyword evidence="7" id="KW-0560">Oxidoreductase</keyword>
<dbReference type="EMBL" id="MT181960">
    <property type="protein sequence ID" value="QKE45403.1"/>
    <property type="molecule type" value="mRNA"/>
</dbReference>
<keyword evidence="8" id="KW-0443">Lipid metabolism</keyword>
<dbReference type="OrthoDB" id="540503at2759"/>
<evidence type="ECO:0000256" key="10">
    <source>
        <dbReference type="SAM" id="Phobius"/>
    </source>
</evidence>
<keyword evidence="6 10" id="KW-1133">Transmembrane helix</keyword>
<keyword evidence="4 10" id="KW-0812">Transmembrane</keyword>
<evidence type="ECO:0000259" key="11">
    <source>
        <dbReference type="Pfam" id="PF02544"/>
    </source>
</evidence>
<evidence type="ECO:0000256" key="7">
    <source>
        <dbReference type="ARBA" id="ARBA00023002"/>
    </source>
</evidence>
<dbReference type="InterPro" id="IPR029071">
    <property type="entry name" value="Ubiquitin-like_domsf"/>
</dbReference>
<reference evidence="12" key="1">
    <citation type="journal article" date="2020" name="Plant Physiol.">
        <title>Epigenetic Activation of Enoyl-CoA Reductase By An Acetyltransferase Complex Triggers Wheat Wax Biosynthesis.</title>
        <authorList>
            <person name="Kong L."/>
            <person name="Zhi P."/>
            <person name="Liu J."/>
            <person name="Li H."/>
            <person name="Zhang X."/>
            <person name="Xu J."/>
            <person name="Zhou J."/>
            <person name="Wang X."/>
            <person name="Chang C."/>
        </authorList>
    </citation>
    <scope>NUCLEOTIDE SEQUENCE</scope>
</reference>
<evidence type="ECO:0000313" key="12">
    <source>
        <dbReference type="EMBL" id="QKE45403.1"/>
    </source>
</evidence>
<name>A0A7D3UM85_9BRYO</name>
<dbReference type="PANTHER" id="PTHR10556:SF28">
    <property type="entry name" value="VERY-LONG-CHAIN ENOYL-COA REDUCTASE"/>
    <property type="match status" value="1"/>
</dbReference>
<dbReference type="SUPFAM" id="SSF54236">
    <property type="entry name" value="Ubiquitin-like"/>
    <property type="match status" value="1"/>
</dbReference>
<comment type="similarity">
    <text evidence="2">Belongs to the steroid 5-alpha reductase family.</text>
</comment>
<keyword evidence="3" id="KW-0444">Lipid biosynthesis</keyword>
<gene>
    <name evidence="12" type="primary">ECR</name>
</gene>
<dbReference type="InterPro" id="IPR039357">
    <property type="entry name" value="SRD5A/TECR"/>
</dbReference>
<organism evidence="12">
    <name type="scientific">Sphagnum fallax</name>
    <dbReference type="NCBI Taxonomy" id="53036"/>
    <lineage>
        <taxon>Eukaryota</taxon>
        <taxon>Viridiplantae</taxon>
        <taxon>Streptophyta</taxon>
        <taxon>Embryophyta</taxon>
        <taxon>Bryophyta</taxon>
        <taxon>Sphagnophytina</taxon>
        <taxon>Sphagnopsida</taxon>
        <taxon>Sphagnales</taxon>
        <taxon>Sphagnaceae</taxon>
        <taxon>Sphagnum</taxon>
    </lineage>
</organism>
<dbReference type="CDD" id="cd01801">
    <property type="entry name" value="Ubl_TECR_like"/>
    <property type="match status" value="1"/>
</dbReference>
<accession>A0A7D3UM85</accession>
<evidence type="ECO:0000256" key="6">
    <source>
        <dbReference type="ARBA" id="ARBA00022989"/>
    </source>
</evidence>
<dbReference type="GO" id="GO:0005789">
    <property type="term" value="C:endoplasmic reticulum membrane"/>
    <property type="evidence" value="ECO:0007669"/>
    <property type="project" value="UniProtKB-SubCell"/>
</dbReference>
<evidence type="ECO:0000256" key="9">
    <source>
        <dbReference type="ARBA" id="ARBA00023136"/>
    </source>
</evidence>
<dbReference type="AlphaFoldDB" id="A0A7D3UM85"/>
<dbReference type="PROSITE" id="PS50244">
    <property type="entry name" value="S5A_REDUCTASE"/>
    <property type="match status" value="1"/>
</dbReference>
<sequence>MGIAEKTVRVQVLGRSGKEFIKGGVEISQDGTVADLKKAIQRQNAKYYPERQRLTVPLEPGQKRPTVLEGGKKLKDYFSNQNPQVVFKDLGPQVAYKTLFFFEYLGPLIIYPIFYFYPQIYNFFGLPTRQVTHPVQTYALYAWCFHYAKREFETFFIHRFSHATSPLANVYRNCAYYWVFGALIAYFVNHPLYTPVSREQMYIGFAIEAVSQISNFYCHIILKNLRSPDGKGGYQIPSGFLFNYVTCANYTTEIWQWIGFNIATQTLAGYLFLGAAGYIMSVWALQKHKRLRQTFDGKEGRAKYPRRWVIMPPLL</sequence>
<feature type="transmembrane region" description="Helical" evidence="10">
    <location>
        <begin position="267"/>
        <end position="285"/>
    </location>
</feature>
<keyword evidence="9 10" id="KW-0472">Membrane</keyword>
<evidence type="ECO:0000256" key="8">
    <source>
        <dbReference type="ARBA" id="ARBA00023098"/>
    </source>
</evidence>
<keyword evidence="5" id="KW-0521">NADP</keyword>
<feature type="transmembrane region" description="Helical" evidence="10">
    <location>
        <begin position="98"/>
        <end position="117"/>
    </location>
</feature>
<feature type="transmembrane region" description="Helical" evidence="10">
    <location>
        <begin position="175"/>
        <end position="194"/>
    </location>
</feature>
<dbReference type="InterPro" id="IPR001104">
    <property type="entry name" value="3-oxo-5_a-steroid_4-DH_C"/>
</dbReference>